<keyword evidence="2" id="KW-1185">Reference proteome</keyword>
<dbReference type="AlphaFoldDB" id="V5WJF3"/>
<evidence type="ECO:0000313" key="2">
    <source>
        <dbReference type="Proteomes" id="UP000018680"/>
    </source>
</evidence>
<sequence length="158" mass="17270">MQENAGEFMKRETSKTYSTARTETRRLFRTAAAIVAALTLSTGLYAQSGSAGIVNTTRGTAYIISLPTDSRQYQSLQDSPLDLPGLIRQNSGQVISIPSGGISRMVPSYRQESLITGYLHRSGSLRHPLILMRIPADSAGRIFQLDDSSFVRDESGEL</sequence>
<protein>
    <submittedName>
        <fullName evidence="1">Uncharacterized protein</fullName>
    </submittedName>
</protein>
<organism evidence="1 2">
    <name type="scientific">Salinispira pacifica</name>
    <dbReference type="NCBI Taxonomy" id="1307761"/>
    <lineage>
        <taxon>Bacteria</taxon>
        <taxon>Pseudomonadati</taxon>
        <taxon>Spirochaetota</taxon>
        <taxon>Spirochaetia</taxon>
        <taxon>Spirochaetales</taxon>
        <taxon>Spirochaetaceae</taxon>
        <taxon>Salinispira</taxon>
    </lineage>
</organism>
<dbReference type="KEGG" id="slr:L21SP2_1925"/>
<name>V5WJF3_9SPIO</name>
<dbReference type="STRING" id="1307761.L21SP2_1925"/>
<dbReference type="EMBL" id="CP006939">
    <property type="protein sequence ID" value="AHC15296.1"/>
    <property type="molecule type" value="Genomic_DNA"/>
</dbReference>
<dbReference type="Proteomes" id="UP000018680">
    <property type="component" value="Chromosome"/>
</dbReference>
<accession>V5WJF3</accession>
<reference evidence="1 2" key="1">
    <citation type="journal article" date="2015" name="Stand. Genomic Sci.">
        <title>Complete genome sequence and description of Salinispira pacifica gen. nov., sp. nov., a novel spirochaete isolated form a hypersaline microbial mat.</title>
        <authorList>
            <person name="Ben Hania W."/>
            <person name="Joseph M."/>
            <person name="Schumann P."/>
            <person name="Bunk B."/>
            <person name="Fiebig A."/>
            <person name="Sproer C."/>
            <person name="Klenk H.P."/>
            <person name="Fardeau M.L."/>
            <person name="Spring S."/>
        </authorList>
    </citation>
    <scope>NUCLEOTIDE SEQUENCE [LARGE SCALE GENOMIC DNA]</scope>
    <source>
        <strain evidence="1 2">L21-RPul-D2</strain>
    </source>
</reference>
<gene>
    <name evidence="1" type="ORF">L21SP2_1925</name>
</gene>
<evidence type="ECO:0000313" key="1">
    <source>
        <dbReference type="EMBL" id="AHC15296.1"/>
    </source>
</evidence>
<proteinExistence type="predicted"/>
<dbReference type="HOGENOM" id="CLU_1668157_0_0_12"/>